<proteinExistence type="predicted"/>
<dbReference type="CDD" id="cd05693">
    <property type="entry name" value="S1_Rrp5_repeat_hs1_sc1"/>
    <property type="match status" value="1"/>
</dbReference>
<feature type="region of interest" description="Disordered" evidence="6">
    <location>
        <begin position="986"/>
        <end position="1096"/>
    </location>
</feature>
<feature type="coiled-coil region" evidence="5">
    <location>
        <begin position="1249"/>
        <end position="1276"/>
    </location>
</feature>
<dbReference type="InterPro" id="IPR048059">
    <property type="entry name" value="Rrp5_S1_rpt_hs1_sc1"/>
</dbReference>
<feature type="compositionally biased region" description="Acidic residues" evidence="6">
    <location>
        <begin position="1010"/>
        <end position="1021"/>
    </location>
</feature>
<evidence type="ECO:0000313" key="9">
    <source>
        <dbReference type="Proteomes" id="UP000069940"/>
    </source>
</evidence>
<dbReference type="Pfam" id="PF23231">
    <property type="entry name" value="HAT_Syf1_CNRKL1_C"/>
    <property type="match status" value="1"/>
</dbReference>
<sequence>MVYVEPSFPRGRKIETDDDHKPRKKLKKAAGYGASTAKDEKPHKLRPKERQQALLEQMEHDKEELEQSVSAAPLQFKTAQEGMLLMGCVYKTSKMDVKISLPGRLYGSVPIMSISEAYTNRLHNLLQTSLGGAEEQCPGLEELYHEGDLVYVKIKSKYTEDKRFGLTLDPKELHSEFSCKHLVEGLILMATVEEEEDHGYQMNVGIKNVRAFLPMHNVKNNKMIVGKNLFCAVEKVTQGKGSATIVLRAFKPTEPRKLEIAQANIDSLVPGSVVTFTVESILPNGLQGTLFDDTVPAFVNENMLEKPLSSIKQHELFKQISARILYVMPLTKHVFLTLANFDGNRVPVADPVVPGKIIQDAKIIHKCPSGVWFQIGKKHKALLPRYILKSKYNQNYDEQIVMAKYQIGSVHTVRVMRYEAFDRTIIVTDDEAKIETKYFTLQDLKVGDVYNCRITKVLDGKRGFLVSLDNVKGIVTSHNFEPSKTHAVNQMVKLRLIAIEEDRKMAQFSNHPEYLKKSAKLVTAREDFKQGQRYLGTVISEQEKYFLVAFCNRITAILFKFCRSVTQDQDRISRLKPGVVERFTVHELSEDAQKITVAIPLDGDSESLGHVVSGTVTGVYATGADIYLVKQNETGSVPPELFSDFPSHNPIYASALKEGEQLQVVNVKENVYSCRDVDYFRRKPTQLKDVKIGQVLRAYCLEILTREKKICFRLALKDYHRNVSLKMREFADAGERVSIQVGQVILVKVVKKISKTDGTLLVVSPKLQDVCTHGAEEPVRYMQRYLADVKELVKRFKSRDKAFAQYTVGQSVTCVVDSFIPDSDQMVVRLGDVEDTAGAKGIVTKDPKRDGGYSLRDLLEGRVVWVDVEKQLVHVCVVKKYLKHLADSDEANVPKEQLGTEDGPRELVTLFQNQHVAVGCLPKVDSPLAVVPVRCHYNDLGPVKPLAKKAQVFLLRISDGLLLGLTEELHEKFKDFIWKPSEKKDKSDKACWLPDDYEEPLLDDPKEVSDENADEEEDAEAQSDSGIDKDEDAPEPKPIPQEPKKKSKKKQKKKTTVTKSEPLLKVKKTNAVESPAKALKGKNEKKKATGKKLKAGKQFVISQLDGADDLMARQKMHGKKNKNKKHFLSKSPAANAPPNSKQDKQSGSSQKANKVQLEKKDKLHQLAQQTKFKKKKNKAGHQAQKPTLELVKPVKIVKTGVMPKQQTLPGTLPGAGGFWSTNPSSKKEDSDSSDDDEEPTVQPKKRLNAKERFEAMKQEEQRIRQIEDQLADVSADPHTPDQFDRQLLSQPNSSLLWIRYMVFHMESAEVEKARAVARRALKTINFREEGERLNVWIALLNLELRYETVETFKEVLQEAIQYNDPFKVYSRVIEIVIDCGKTAEALDIIDILQKRFRKQPEMWLLLGSSYYKLGQAAKVKPLLSKALKSLETKEHIPLIVKFAFLHNRNGERDEAHILFEQILTSYPKRTDIWSQYVDMLVKDELIDVARQTLDRAIAQRLPMKNMKTLYTKYVAFEEKHGDREAVKRIKQAAADYVEKQLSSSGVTASG</sequence>
<evidence type="ECO:0000256" key="4">
    <source>
        <dbReference type="ARBA" id="ARBA00023242"/>
    </source>
</evidence>
<dbReference type="InterPro" id="IPR012340">
    <property type="entry name" value="NA-bd_OB-fold"/>
</dbReference>
<dbReference type="InterPro" id="IPR011990">
    <property type="entry name" value="TPR-like_helical_dom_sf"/>
</dbReference>
<organism evidence="8 9">
    <name type="scientific">Aedes albopictus</name>
    <name type="common">Asian tiger mosquito</name>
    <name type="synonym">Stegomyia albopicta</name>
    <dbReference type="NCBI Taxonomy" id="7160"/>
    <lineage>
        <taxon>Eukaryota</taxon>
        <taxon>Metazoa</taxon>
        <taxon>Ecdysozoa</taxon>
        <taxon>Arthropoda</taxon>
        <taxon>Hexapoda</taxon>
        <taxon>Insecta</taxon>
        <taxon>Pterygota</taxon>
        <taxon>Neoptera</taxon>
        <taxon>Endopterygota</taxon>
        <taxon>Diptera</taxon>
        <taxon>Nematocera</taxon>
        <taxon>Culicoidea</taxon>
        <taxon>Culicidae</taxon>
        <taxon>Culicinae</taxon>
        <taxon>Aedini</taxon>
        <taxon>Aedes</taxon>
        <taxon>Stegomyia</taxon>
    </lineage>
</organism>
<evidence type="ECO:0000256" key="6">
    <source>
        <dbReference type="SAM" id="MobiDB-lite"/>
    </source>
</evidence>
<keyword evidence="2" id="KW-0698">rRNA processing</keyword>
<dbReference type="PANTHER" id="PTHR23270">
    <property type="entry name" value="PROGRAMMED CELL DEATH PROTEIN 11 PRE-RRNA PROCESSING PROTEIN RRP5"/>
    <property type="match status" value="1"/>
</dbReference>
<dbReference type="PANTHER" id="PTHR23270:SF10">
    <property type="entry name" value="PROTEIN RRP5 HOMOLOG"/>
    <property type="match status" value="1"/>
</dbReference>
<evidence type="ECO:0000259" key="7">
    <source>
        <dbReference type="PROSITE" id="PS50126"/>
    </source>
</evidence>
<evidence type="ECO:0000313" key="8">
    <source>
        <dbReference type="EnsemblMetazoa" id="AALFPA23_019463.P28625"/>
    </source>
</evidence>
<dbReference type="Gene3D" id="2.40.50.140">
    <property type="entry name" value="Nucleic acid-binding proteins"/>
    <property type="match status" value="2"/>
</dbReference>
<keyword evidence="3" id="KW-0677">Repeat</keyword>
<dbReference type="GeneID" id="109410458"/>
<keyword evidence="4" id="KW-0539">Nucleus</keyword>
<feature type="compositionally biased region" description="Basic and acidic residues" evidence="6">
    <location>
        <begin position="12"/>
        <end position="21"/>
    </location>
</feature>
<dbReference type="InterPro" id="IPR003107">
    <property type="entry name" value="HAT"/>
</dbReference>
<feature type="region of interest" description="Disordered" evidence="6">
    <location>
        <begin position="1111"/>
        <end position="1188"/>
    </location>
</feature>
<dbReference type="Proteomes" id="UP000069940">
    <property type="component" value="Unassembled WGS sequence"/>
</dbReference>
<protein>
    <recommendedName>
        <fullName evidence="7">S1 motif domain-containing protein</fullName>
    </recommendedName>
</protein>
<dbReference type="RefSeq" id="XP_029726025.2">
    <property type="nucleotide sequence ID" value="XM_029870165.2"/>
</dbReference>
<feature type="domain" description="S1 motif" evidence="7">
    <location>
        <begin position="82"/>
        <end position="169"/>
    </location>
</feature>
<dbReference type="Gene3D" id="1.25.40.10">
    <property type="entry name" value="Tetratricopeptide repeat domain"/>
    <property type="match status" value="2"/>
</dbReference>
<dbReference type="EnsemblMetazoa" id="AALFPA23_019463.R28625">
    <property type="protein sequence ID" value="AALFPA23_019463.P28625"/>
    <property type="gene ID" value="AALFPA23_019463"/>
</dbReference>
<reference evidence="9" key="1">
    <citation type="journal article" date="2015" name="Proc. Natl. Acad. Sci. U.S.A.">
        <title>Genome sequence of the Asian Tiger mosquito, Aedes albopictus, reveals insights into its biology, genetics, and evolution.</title>
        <authorList>
            <person name="Chen X.G."/>
            <person name="Jiang X."/>
            <person name="Gu J."/>
            <person name="Xu M."/>
            <person name="Wu Y."/>
            <person name="Deng Y."/>
            <person name="Zhang C."/>
            <person name="Bonizzoni M."/>
            <person name="Dermauw W."/>
            <person name="Vontas J."/>
            <person name="Armbruster P."/>
            <person name="Huang X."/>
            <person name="Yang Y."/>
            <person name="Zhang H."/>
            <person name="He W."/>
            <person name="Peng H."/>
            <person name="Liu Y."/>
            <person name="Wu K."/>
            <person name="Chen J."/>
            <person name="Lirakis M."/>
            <person name="Topalis P."/>
            <person name="Van Leeuwen T."/>
            <person name="Hall A.B."/>
            <person name="Jiang X."/>
            <person name="Thorpe C."/>
            <person name="Mueller R.L."/>
            <person name="Sun C."/>
            <person name="Waterhouse R.M."/>
            <person name="Yan G."/>
            <person name="Tu Z.J."/>
            <person name="Fang X."/>
            <person name="James A.A."/>
        </authorList>
    </citation>
    <scope>NUCLEOTIDE SEQUENCE [LARGE SCALE GENOMIC DNA]</scope>
    <source>
        <strain evidence="9">Foshan</strain>
    </source>
</reference>
<keyword evidence="5" id="KW-0175">Coiled coil</keyword>
<comment type="subcellular location">
    <subcellularLocation>
        <location evidence="1">Nucleus</location>
        <location evidence="1">Nucleolus</location>
    </subcellularLocation>
</comment>
<evidence type="ECO:0000256" key="1">
    <source>
        <dbReference type="ARBA" id="ARBA00004604"/>
    </source>
</evidence>
<evidence type="ECO:0000256" key="5">
    <source>
        <dbReference type="SAM" id="Coils"/>
    </source>
</evidence>
<dbReference type="SMART" id="SM00316">
    <property type="entry name" value="S1"/>
    <property type="match status" value="7"/>
</dbReference>
<dbReference type="SUPFAM" id="SSF50249">
    <property type="entry name" value="Nucleic acid-binding proteins"/>
    <property type="match status" value="3"/>
</dbReference>
<evidence type="ECO:0000256" key="2">
    <source>
        <dbReference type="ARBA" id="ARBA00022552"/>
    </source>
</evidence>
<feature type="compositionally biased region" description="Basic residues" evidence="6">
    <location>
        <begin position="1045"/>
        <end position="1056"/>
    </location>
</feature>
<dbReference type="SUPFAM" id="SSF48452">
    <property type="entry name" value="TPR-like"/>
    <property type="match status" value="1"/>
</dbReference>
<feature type="compositionally biased region" description="Basic residues" evidence="6">
    <location>
        <begin position="1114"/>
        <end position="1128"/>
    </location>
</feature>
<feature type="domain" description="S1 motif" evidence="7">
    <location>
        <begin position="447"/>
        <end position="511"/>
    </location>
</feature>
<dbReference type="SMART" id="SM00386">
    <property type="entry name" value="HAT"/>
    <property type="match status" value="3"/>
</dbReference>
<name>A0ABM1ZKV9_AEDAL</name>
<evidence type="ECO:0000256" key="3">
    <source>
        <dbReference type="ARBA" id="ARBA00022737"/>
    </source>
</evidence>
<accession>A0ABM1ZKV9</accession>
<feature type="region of interest" description="Disordered" evidence="6">
    <location>
        <begin position="1"/>
        <end position="49"/>
    </location>
</feature>
<dbReference type="PROSITE" id="PS50126">
    <property type="entry name" value="S1"/>
    <property type="match status" value="2"/>
</dbReference>
<feature type="region of interest" description="Disordered" evidence="6">
    <location>
        <begin position="1204"/>
        <end position="1249"/>
    </location>
</feature>
<feature type="compositionally biased region" description="Basic residues" evidence="6">
    <location>
        <begin position="1079"/>
        <end position="1095"/>
    </location>
</feature>
<dbReference type="InterPro" id="IPR045209">
    <property type="entry name" value="Rrp5"/>
</dbReference>
<dbReference type="InterPro" id="IPR055430">
    <property type="entry name" value="HAT_Syf1_CNRKL1_C"/>
</dbReference>
<dbReference type="InterPro" id="IPR003029">
    <property type="entry name" value="S1_domain"/>
</dbReference>
<keyword evidence="9" id="KW-1185">Reference proteome</keyword>
<reference evidence="8" key="2">
    <citation type="submission" date="2025-05" db="UniProtKB">
        <authorList>
            <consortium name="EnsemblMetazoa"/>
        </authorList>
    </citation>
    <scope>IDENTIFICATION</scope>
    <source>
        <strain evidence="8">Foshan</strain>
    </source>
</reference>